<dbReference type="InterPro" id="IPR034151">
    <property type="entry name" value="TOPRIM_DnaG_bac"/>
</dbReference>
<reference evidence="2 3" key="1">
    <citation type="journal article" date="2019" name="Int. J. Syst. Evol. Microbiol.">
        <title>Thermogemmatispora aurantia sp. nov. and Thermogemmatispora argillosa sp. nov., within the class Ktedonobacteria, and emended description of the genus Thermogemmatispora.</title>
        <authorList>
            <person name="Zheng Y."/>
            <person name="Wang C.M."/>
            <person name="Sakai Y."/>
            <person name="Abe K."/>
            <person name="Yokota A."/>
            <person name="Yabe S."/>
        </authorList>
    </citation>
    <scope>NUCLEOTIDE SEQUENCE [LARGE SCALE GENOMIC DNA]</scope>
    <source>
        <strain evidence="2 3">A1-2</strain>
    </source>
</reference>
<evidence type="ECO:0000313" key="3">
    <source>
        <dbReference type="Proteomes" id="UP000334820"/>
    </source>
</evidence>
<evidence type="ECO:0000313" key="2">
    <source>
        <dbReference type="EMBL" id="GER81912.1"/>
    </source>
</evidence>
<keyword evidence="3" id="KW-1185">Reference proteome</keyword>
<proteinExistence type="predicted"/>
<dbReference type="InterPro" id="IPR006171">
    <property type="entry name" value="TOPRIM_dom"/>
</dbReference>
<dbReference type="Pfam" id="PF13155">
    <property type="entry name" value="Toprim_2"/>
    <property type="match status" value="1"/>
</dbReference>
<dbReference type="SUPFAM" id="SSF56731">
    <property type="entry name" value="DNA primase core"/>
    <property type="match status" value="1"/>
</dbReference>
<dbReference type="PANTHER" id="PTHR30313:SF2">
    <property type="entry name" value="DNA PRIMASE"/>
    <property type="match status" value="1"/>
</dbReference>
<sequence length="364" mass="40501">MITVFTRRGKRIEILSQSELRYPRLTGSRVRAFCPIHGSDHQRSLSIDPASGWGYCFNAACQAKVLIAEWNPGAAHQLLVANASGGRGQAIDQEGPTGSQTSPRFRWLSQPEERPSTVSVLSRWQEEERRILQALEPTMQAALKSSSQGRAYLRERAIPLEIALTGGVGLLTPTIITRLTRSKQRRLLQRWSGRLIFPLQAETTRGYIGRTLAGWQHGMDENAHKQLLERLGRPQRWIKTNPAGCFSLPREQLAPQLIVVEGTFDRLALLAAGFRANEVVALAGTALPLSWLPAQVRSVLLALDGDEGGREAAARLSAQLREQGRSVSCCLMPLDGQGKDWNERWRLSGRAGLQPLLDSYRRLY</sequence>
<dbReference type="Gene3D" id="3.40.1360.10">
    <property type="match status" value="1"/>
</dbReference>
<dbReference type="InterPro" id="IPR050219">
    <property type="entry name" value="DnaG_primase"/>
</dbReference>
<dbReference type="CDD" id="cd03364">
    <property type="entry name" value="TOPRIM_DnaG_primases"/>
    <property type="match status" value="1"/>
</dbReference>
<dbReference type="Proteomes" id="UP000334820">
    <property type="component" value="Unassembled WGS sequence"/>
</dbReference>
<organism evidence="2 3">
    <name type="scientific">Thermogemmatispora aurantia</name>
    <dbReference type="NCBI Taxonomy" id="2045279"/>
    <lineage>
        <taxon>Bacteria</taxon>
        <taxon>Bacillati</taxon>
        <taxon>Chloroflexota</taxon>
        <taxon>Ktedonobacteria</taxon>
        <taxon>Thermogemmatisporales</taxon>
        <taxon>Thermogemmatisporaceae</taxon>
        <taxon>Thermogemmatispora</taxon>
    </lineage>
</organism>
<dbReference type="PROSITE" id="PS50880">
    <property type="entry name" value="TOPRIM"/>
    <property type="match status" value="1"/>
</dbReference>
<dbReference type="GO" id="GO:0006269">
    <property type="term" value="P:DNA replication, synthesis of primer"/>
    <property type="evidence" value="ECO:0007669"/>
    <property type="project" value="TreeGrafter"/>
</dbReference>
<comment type="caution">
    <text evidence="2">The sequence shown here is derived from an EMBL/GenBank/DDBJ whole genome shotgun (WGS) entry which is preliminary data.</text>
</comment>
<evidence type="ECO:0000259" key="1">
    <source>
        <dbReference type="PROSITE" id="PS50880"/>
    </source>
</evidence>
<feature type="domain" description="Toprim" evidence="1">
    <location>
        <begin position="255"/>
        <end position="335"/>
    </location>
</feature>
<dbReference type="SMART" id="SM00493">
    <property type="entry name" value="TOPRIM"/>
    <property type="match status" value="1"/>
</dbReference>
<name>A0A5J4K4B7_9CHLR</name>
<dbReference type="EMBL" id="BKZV01000001">
    <property type="protein sequence ID" value="GER81912.1"/>
    <property type="molecule type" value="Genomic_DNA"/>
</dbReference>
<protein>
    <recommendedName>
        <fullName evidence="1">Toprim domain-containing protein</fullName>
    </recommendedName>
</protein>
<dbReference type="GO" id="GO:0005737">
    <property type="term" value="C:cytoplasm"/>
    <property type="evidence" value="ECO:0007669"/>
    <property type="project" value="TreeGrafter"/>
</dbReference>
<accession>A0A5J4K4B7</accession>
<gene>
    <name evidence="2" type="ORF">KTAU_05500</name>
</gene>
<dbReference type="PANTHER" id="PTHR30313">
    <property type="entry name" value="DNA PRIMASE"/>
    <property type="match status" value="1"/>
</dbReference>
<dbReference type="AlphaFoldDB" id="A0A5J4K4B7"/>